<accession>A0A8C0X3C5</accession>
<dbReference type="Ensembl" id="ENSCCNT00000025485.1">
    <property type="protein sequence ID" value="ENSCCNP00000019678.1"/>
    <property type="gene ID" value="ENSCCNG00000019751.1"/>
</dbReference>
<feature type="domain" description="Ig-like" evidence="4">
    <location>
        <begin position="260"/>
        <end position="362"/>
    </location>
</feature>
<dbReference type="CDD" id="cd04986">
    <property type="entry name" value="IgC1_CH2_IgA"/>
    <property type="match status" value="1"/>
</dbReference>
<feature type="domain" description="Ig-like" evidence="4">
    <location>
        <begin position="49"/>
        <end position="140"/>
    </location>
</feature>
<dbReference type="PROSITE" id="PS50835">
    <property type="entry name" value="IG_LIKE"/>
    <property type="match status" value="3"/>
</dbReference>
<evidence type="ECO:0000256" key="3">
    <source>
        <dbReference type="ARBA" id="ARBA00023319"/>
    </source>
</evidence>
<dbReference type="InterPro" id="IPR013783">
    <property type="entry name" value="Ig-like_fold"/>
</dbReference>
<keyword evidence="2" id="KW-0325">Glycoprotein</keyword>
<dbReference type="AlphaFoldDB" id="A0A8C0X3C5"/>
<dbReference type="FunFam" id="2.60.40.10:FF:000463">
    <property type="entry name" value="Immunoglobulin heavy constant gamma 1"/>
    <property type="match status" value="1"/>
</dbReference>
<dbReference type="InterPro" id="IPR050380">
    <property type="entry name" value="Immune_Resp_Modulators"/>
</dbReference>
<evidence type="ECO:0000256" key="1">
    <source>
        <dbReference type="ARBA" id="ARBA00023157"/>
    </source>
</evidence>
<feature type="domain" description="Ig-like" evidence="4">
    <location>
        <begin position="156"/>
        <end position="251"/>
    </location>
</feature>
<evidence type="ECO:0000256" key="2">
    <source>
        <dbReference type="ARBA" id="ARBA00023180"/>
    </source>
</evidence>
<dbReference type="PANTHER" id="PTHR23411">
    <property type="entry name" value="TAPASIN"/>
    <property type="match status" value="1"/>
</dbReference>
<dbReference type="InterPro" id="IPR003006">
    <property type="entry name" value="Ig/MHC_CS"/>
</dbReference>
<dbReference type="InterPro" id="IPR007110">
    <property type="entry name" value="Ig-like_dom"/>
</dbReference>
<dbReference type="SUPFAM" id="SSF48726">
    <property type="entry name" value="Immunoglobulin"/>
    <property type="match status" value="3"/>
</dbReference>
<reference evidence="5" key="1">
    <citation type="submission" date="2023-09" db="UniProtKB">
        <authorList>
            <consortium name="Ensembl"/>
        </authorList>
    </citation>
    <scope>IDENTIFICATION</scope>
</reference>
<dbReference type="Pfam" id="PF07654">
    <property type="entry name" value="C1-set"/>
    <property type="match status" value="2"/>
</dbReference>
<dbReference type="SMART" id="SM00407">
    <property type="entry name" value="IGc1"/>
    <property type="match status" value="3"/>
</dbReference>
<organism evidence="5">
    <name type="scientific">Castor canadensis</name>
    <name type="common">American beaver</name>
    <dbReference type="NCBI Taxonomy" id="51338"/>
    <lineage>
        <taxon>Eukaryota</taxon>
        <taxon>Metazoa</taxon>
        <taxon>Chordata</taxon>
        <taxon>Craniata</taxon>
        <taxon>Vertebrata</taxon>
        <taxon>Euteleostomi</taxon>
        <taxon>Mammalia</taxon>
        <taxon>Eutheria</taxon>
        <taxon>Euarchontoglires</taxon>
        <taxon>Glires</taxon>
        <taxon>Rodentia</taxon>
        <taxon>Castorimorpha</taxon>
        <taxon>Castoridae</taxon>
        <taxon>Castor</taxon>
    </lineage>
</organism>
<dbReference type="PROSITE" id="PS00290">
    <property type="entry name" value="IG_MHC"/>
    <property type="match status" value="2"/>
</dbReference>
<dbReference type="FunFam" id="2.60.40.10:FF:002016">
    <property type="entry name" value="Immunoglobulin heavy constant alpha 2"/>
    <property type="match status" value="1"/>
</dbReference>
<dbReference type="InterPro" id="IPR013151">
    <property type="entry name" value="Immunoglobulin_dom"/>
</dbReference>
<dbReference type="CDD" id="cd05768">
    <property type="entry name" value="IgC1_CH3_IgAGD_CH4_IgAEM"/>
    <property type="match status" value="1"/>
</dbReference>
<sequence length="430" mass="46880">MVPSPLWARFLQCKGRADMVLSSGANQSGQCRSPPSHDTSCVPVPLTSPTIFPLSLAKAEIDNEVIVGCLIRDFFPSGPVNVTWSKSGDPVVLRNFPPVLATEGLYIMSSQLTLPADQCPDDTSLTCYVQHDSSPTQDVAVPCKVPEPLPCPKCHPSLSLQRPSLEDLLLGSDASLTCTLRGLKKPEGATFTWQPSGGKDAIQKHPEPDSCGCFSVSSVLPGCAEPWNSGETFTCTVSHPELEEPKTATIAKATENTFRPQVHLLPPPPEELALNELVSLTCLVRGFNPPEVLVRWLQGTQELPRNTYLVWKPLREPNEGAITHAVTSVLRVKAADWKQGENFSCMVGHETLPLAFTQKTIDRLSECQEVLPWVVLDQPQESLEEEAPGASLWPTTVTLLTLFLLSLFYSTALTMTTVRGPTGSKEDPQY</sequence>
<keyword evidence="3" id="KW-0393">Immunoglobulin domain</keyword>
<proteinExistence type="predicted"/>
<dbReference type="Pfam" id="PF00047">
    <property type="entry name" value="ig"/>
    <property type="match status" value="1"/>
</dbReference>
<dbReference type="InterPro" id="IPR003597">
    <property type="entry name" value="Ig_C1-set"/>
</dbReference>
<name>A0A8C0X3C5_CASCN</name>
<dbReference type="FunFam" id="2.60.40.10:FF:000998">
    <property type="entry name" value="Immunoglobulin heavy constant epsilon"/>
    <property type="match status" value="1"/>
</dbReference>
<dbReference type="InterPro" id="IPR036179">
    <property type="entry name" value="Ig-like_dom_sf"/>
</dbReference>
<protein>
    <recommendedName>
        <fullName evidence="4">Ig-like domain-containing protein</fullName>
    </recommendedName>
</protein>
<keyword evidence="1" id="KW-1015">Disulfide bond</keyword>
<dbReference type="Gene3D" id="2.60.40.10">
    <property type="entry name" value="Immunoglobulins"/>
    <property type="match status" value="3"/>
</dbReference>
<evidence type="ECO:0000259" key="4">
    <source>
        <dbReference type="PROSITE" id="PS50835"/>
    </source>
</evidence>
<evidence type="ECO:0000313" key="5">
    <source>
        <dbReference type="Ensembl" id="ENSCCNP00000019678.1"/>
    </source>
</evidence>